<reference evidence="2 3" key="1">
    <citation type="journal article" date="2016" name="Syst. Appl. Microbiol.">
        <title>Genomic characterization of a fructophilic bee symbiont Lactobacillus kunkeei reveals its niche-specific adaptation.</title>
        <authorList>
            <person name="Maeno S."/>
            <person name="Tanizawa Y."/>
            <person name="Kanesaki Y."/>
            <person name="Kubota E."/>
            <person name="Kumar H."/>
            <person name="Dicks L."/>
            <person name="Salminen S."/>
            <person name="Nakagawa J."/>
            <person name="Arita M."/>
            <person name="Endo A."/>
        </authorList>
    </citation>
    <scope>NUCLEOTIDE SEQUENCE [LARGE SCALE GENOMIC DNA]</scope>
    <source>
        <strain evidence="2 3">FF30-6</strain>
    </source>
</reference>
<dbReference type="RefSeq" id="WP_094750404.1">
    <property type="nucleotide sequence ID" value="NZ_BDDX01000001.1"/>
</dbReference>
<comment type="caution">
    <text evidence="2">The sequence shown here is derived from an EMBL/GenBank/DDBJ whole genome shotgun (WGS) entry which is preliminary data.</text>
</comment>
<dbReference type="Proteomes" id="UP000186588">
    <property type="component" value="Unassembled WGS sequence"/>
</dbReference>
<gene>
    <name evidence="2" type="ORF">FF306_00127</name>
</gene>
<name>A0A1L8CFQ7_9LACO</name>
<evidence type="ECO:0000256" key="1">
    <source>
        <dbReference type="SAM" id="Coils"/>
    </source>
</evidence>
<sequence>MTIETMIAVGGLVVASLSAYSSMKNAKKQNESADREFTVESIKEIADRQIDSYKFEMQARTEDNERSQKELREARLKLNDTMARLDEANEKLRLNQESIRKMNEKLKSLKKSSDEVKDYYEKQITQLKDENRQLKSRCQYLKAELNRYKKGDINNGLNTTN</sequence>
<organism evidence="2 3">
    <name type="scientific">Apilactobacillus kunkeei</name>
    <dbReference type="NCBI Taxonomy" id="148814"/>
    <lineage>
        <taxon>Bacteria</taxon>
        <taxon>Bacillati</taxon>
        <taxon>Bacillota</taxon>
        <taxon>Bacilli</taxon>
        <taxon>Lactobacillales</taxon>
        <taxon>Lactobacillaceae</taxon>
        <taxon>Apilactobacillus</taxon>
    </lineage>
</organism>
<dbReference type="EMBL" id="BDDX01000001">
    <property type="protein sequence ID" value="GAT90036.1"/>
    <property type="molecule type" value="Genomic_DNA"/>
</dbReference>
<evidence type="ECO:0000313" key="3">
    <source>
        <dbReference type="Proteomes" id="UP000186588"/>
    </source>
</evidence>
<proteinExistence type="predicted"/>
<evidence type="ECO:0000313" key="2">
    <source>
        <dbReference type="EMBL" id="GAT90036.1"/>
    </source>
</evidence>
<accession>A0A1L8CFQ7</accession>
<keyword evidence="1" id="KW-0175">Coiled coil</keyword>
<feature type="coiled-coil region" evidence="1">
    <location>
        <begin position="57"/>
        <end position="144"/>
    </location>
</feature>
<protein>
    <submittedName>
        <fullName evidence="2">Uncharacterized protein</fullName>
    </submittedName>
</protein>
<dbReference type="AlphaFoldDB" id="A0A1L8CFQ7"/>